<evidence type="ECO:0000313" key="1">
    <source>
        <dbReference type="EMBL" id="KAK8076778.1"/>
    </source>
</evidence>
<sequence>MLLLGYVNLQKEDNKNNDAADTVLRQDKYVSNAVGRVCALLATPLWWNCRNHSKALLAKFSSQSAKAANGPF</sequence>
<comment type="caution">
    <text evidence="1">The sequence shown here is derived from an EMBL/GenBank/DDBJ whole genome shotgun (WGS) entry which is preliminary data.</text>
</comment>
<dbReference type="Proteomes" id="UP001480595">
    <property type="component" value="Unassembled WGS sequence"/>
</dbReference>
<accession>A0ABR1VZZ2</accession>
<protein>
    <submittedName>
        <fullName evidence="1">Uncharacterized protein</fullName>
    </submittedName>
</protein>
<gene>
    <name evidence="1" type="ORF">PG994_004050</name>
</gene>
<dbReference type="EMBL" id="JAQQWL010000004">
    <property type="protein sequence ID" value="KAK8076778.1"/>
    <property type="molecule type" value="Genomic_DNA"/>
</dbReference>
<proteinExistence type="predicted"/>
<evidence type="ECO:0000313" key="2">
    <source>
        <dbReference type="Proteomes" id="UP001480595"/>
    </source>
</evidence>
<keyword evidence="2" id="KW-1185">Reference proteome</keyword>
<dbReference type="GeneID" id="92088522"/>
<name>A0ABR1VZZ2_9PEZI</name>
<dbReference type="RefSeq" id="XP_066719737.1">
    <property type="nucleotide sequence ID" value="XM_066855459.1"/>
</dbReference>
<organism evidence="1 2">
    <name type="scientific">Apiospora phragmitis</name>
    <dbReference type="NCBI Taxonomy" id="2905665"/>
    <lineage>
        <taxon>Eukaryota</taxon>
        <taxon>Fungi</taxon>
        <taxon>Dikarya</taxon>
        <taxon>Ascomycota</taxon>
        <taxon>Pezizomycotina</taxon>
        <taxon>Sordariomycetes</taxon>
        <taxon>Xylariomycetidae</taxon>
        <taxon>Amphisphaeriales</taxon>
        <taxon>Apiosporaceae</taxon>
        <taxon>Apiospora</taxon>
    </lineage>
</organism>
<reference evidence="1 2" key="1">
    <citation type="submission" date="2023-01" db="EMBL/GenBank/DDBJ databases">
        <title>Analysis of 21 Apiospora genomes using comparative genomics revels a genus with tremendous synthesis potential of carbohydrate active enzymes and secondary metabolites.</title>
        <authorList>
            <person name="Sorensen T."/>
        </authorList>
    </citation>
    <scope>NUCLEOTIDE SEQUENCE [LARGE SCALE GENOMIC DNA]</scope>
    <source>
        <strain evidence="1 2">CBS 135458</strain>
    </source>
</reference>